<feature type="coiled-coil region" evidence="8">
    <location>
        <begin position="24"/>
        <end position="51"/>
    </location>
</feature>
<dbReference type="PANTHER" id="PTHR43744">
    <property type="entry name" value="ABC TRANSPORTER PERMEASE PROTEIN MG189-RELATED-RELATED"/>
    <property type="match status" value="1"/>
</dbReference>
<dbReference type="Gene3D" id="1.10.3720.10">
    <property type="entry name" value="MetI-like"/>
    <property type="match status" value="1"/>
</dbReference>
<keyword evidence="4 7" id="KW-0812">Transmembrane</keyword>
<dbReference type="STRING" id="1336232.GCA_000518825_00716"/>
<name>A0A249SMG5_9MOLU</name>
<keyword evidence="8" id="KW-0175">Coiled coil</keyword>
<feature type="transmembrane region" description="Helical" evidence="7">
    <location>
        <begin position="371"/>
        <end position="391"/>
    </location>
</feature>
<accession>A0A249SMG5</accession>
<comment type="similarity">
    <text evidence="7">Belongs to the binding-protein-dependent transport system permease family.</text>
</comment>
<evidence type="ECO:0000256" key="5">
    <source>
        <dbReference type="ARBA" id="ARBA00022989"/>
    </source>
</evidence>
<feature type="transmembrane region" description="Helical" evidence="7">
    <location>
        <begin position="114"/>
        <end position="134"/>
    </location>
</feature>
<dbReference type="CDD" id="cd06261">
    <property type="entry name" value="TM_PBP2"/>
    <property type="match status" value="1"/>
</dbReference>
<sequence>MENKIKNSLTNDSSSNKFYIDSKASKISNQKEKYEQHLNKFETKILEKEEKIVLSETFWITFILKVNLFFFKKYQPKMIYIFNWRYIRRTGKIKRKTLKMAGDVWYKNIVSGSVNWFVLILMFIVMIFPFYWMLVTSFKSNAEIDPSAQQSFFKMLWPESWNLSVYREMLDFISLTSSNQDVTFTRLFVNSFFIATISTLVQLGVSIVGGFAIYNWRTKFNSVFMIIMFSIMMVPGEAMLLGRYTIMIQMGWGNTLAALIVPFIGNVFTMYLMSNAFYSLNKDLKRAAKMDGLNSMQYFLKIALPAISATIITSFIISFIESWNSVLWPVTIMRDDTPWKTIPMMLYRMMQVSGIEPEIAIGYNPINMKMAASFLAILPMIIMFIVFNKWIINGLSKRGSSGSKG</sequence>
<evidence type="ECO:0000313" key="11">
    <source>
        <dbReference type="Proteomes" id="UP000232229"/>
    </source>
</evidence>
<dbReference type="InterPro" id="IPR000515">
    <property type="entry name" value="MetI-like"/>
</dbReference>
<keyword evidence="3" id="KW-1003">Cell membrane</keyword>
<dbReference type="KEGG" id="mchc:CK556_00190"/>
<feature type="transmembrane region" description="Helical" evidence="7">
    <location>
        <begin position="298"/>
        <end position="320"/>
    </location>
</feature>
<dbReference type="RefSeq" id="WP_027875829.1">
    <property type="nucleotide sequence ID" value="NZ_CP023173.1"/>
</dbReference>
<dbReference type="Pfam" id="PF00528">
    <property type="entry name" value="BPD_transp_1"/>
    <property type="match status" value="1"/>
</dbReference>
<reference evidence="10 11" key="1">
    <citation type="submission" date="2017-08" db="EMBL/GenBank/DDBJ databases">
        <title>Complete Genome Sequence of Mesoplasma chauliocola.</title>
        <authorList>
            <person name="Knight T.F.Jr."/>
            <person name="Citino T."/>
        </authorList>
    </citation>
    <scope>NUCLEOTIDE SEQUENCE [LARGE SCALE GENOMIC DNA]</scope>
    <source>
        <strain evidence="10 11">CHPA-2</strain>
    </source>
</reference>
<dbReference type="GO" id="GO:0005886">
    <property type="term" value="C:plasma membrane"/>
    <property type="evidence" value="ECO:0007669"/>
    <property type="project" value="UniProtKB-SubCell"/>
</dbReference>
<feature type="transmembrane region" description="Helical" evidence="7">
    <location>
        <begin position="223"/>
        <end position="244"/>
    </location>
</feature>
<feature type="domain" description="ABC transmembrane type-1" evidence="9">
    <location>
        <begin position="188"/>
        <end position="387"/>
    </location>
</feature>
<evidence type="ECO:0000256" key="1">
    <source>
        <dbReference type="ARBA" id="ARBA00004651"/>
    </source>
</evidence>
<feature type="transmembrane region" description="Helical" evidence="7">
    <location>
        <begin position="256"/>
        <end position="278"/>
    </location>
</feature>
<dbReference type="EMBL" id="CP023173">
    <property type="protein sequence ID" value="ASZ08787.1"/>
    <property type="molecule type" value="Genomic_DNA"/>
</dbReference>
<gene>
    <name evidence="10" type="ORF">CK556_00190</name>
</gene>
<keyword evidence="6 7" id="KW-0472">Membrane</keyword>
<evidence type="ECO:0000256" key="4">
    <source>
        <dbReference type="ARBA" id="ARBA00022692"/>
    </source>
</evidence>
<dbReference type="InterPro" id="IPR035906">
    <property type="entry name" value="MetI-like_sf"/>
</dbReference>
<evidence type="ECO:0000256" key="3">
    <source>
        <dbReference type="ARBA" id="ARBA00022475"/>
    </source>
</evidence>
<keyword evidence="11" id="KW-1185">Reference proteome</keyword>
<evidence type="ECO:0000256" key="7">
    <source>
        <dbReference type="RuleBase" id="RU363032"/>
    </source>
</evidence>
<evidence type="ECO:0000259" key="9">
    <source>
        <dbReference type="PROSITE" id="PS50928"/>
    </source>
</evidence>
<organism evidence="10 11">
    <name type="scientific">Mesoplasma chauliocola</name>
    <dbReference type="NCBI Taxonomy" id="216427"/>
    <lineage>
        <taxon>Bacteria</taxon>
        <taxon>Bacillati</taxon>
        <taxon>Mycoplasmatota</taxon>
        <taxon>Mollicutes</taxon>
        <taxon>Entomoplasmatales</taxon>
        <taxon>Entomoplasmataceae</taxon>
        <taxon>Mesoplasma</taxon>
    </lineage>
</organism>
<dbReference type="PANTHER" id="PTHR43744:SF12">
    <property type="entry name" value="ABC TRANSPORTER PERMEASE PROTEIN MG189-RELATED"/>
    <property type="match status" value="1"/>
</dbReference>
<evidence type="ECO:0000256" key="6">
    <source>
        <dbReference type="ARBA" id="ARBA00023136"/>
    </source>
</evidence>
<evidence type="ECO:0000256" key="2">
    <source>
        <dbReference type="ARBA" id="ARBA00022448"/>
    </source>
</evidence>
<dbReference type="Proteomes" id="UP000232229">
    <property type="component" value="Chromosome"/>
</dbReference>
<protein>
    <recommendedName>
        <fullName evidence="9">ABC transmembrane type-1 domain-containing protein</fullName>
    </recommendedName>
</protein>
<dbReference type="GO" id="GO:0055085">
    <property type="term" value="P:transmembrane transport"/>
    <property type="evidence" value="ECO:0007669"/>
    <property type="project" value="InterPro"/>
</dbReference>
<feature type="transmembrane region" description="Helical" evidence="7">
    <location>
        <begin position="192"/>
        <end position="216"/>
    </location>
</feature>
<keyword evidence="2 7" id="KW-0813">Transport</keyword>
<evidence type="ECO:0000256" key="8">
    <source>
        <dbReference type="SAM" id="Coils"/>
    </source>
</evidence>
<dbReference type="AlphaFoldDB" id="A0A249SMG5"/>
<dbReference type="PROSITE" id="PS50928">
    <property type="entry name" value="ABC_TM1"/>
    <property type="match status" value="1"/>
</dbReference>
<keyword evidence="5 7" id="KW-1133">Transmembrane helix</keyword>
<evidence type="ECO:0000313" key="10">
    <source>
        <dbReference type="EMBL" id="ASZ08787.1"/>
    </source>
</evidence>
<comment type="subcellular location">
    <subcellularLocation>
        <location evidence="1 7">Cell membrane</location>
        <topology evidence="1 7">Multi-pass membrane protein</topology>
    </subcellularLocation>
</comment>
<dbReference type="SUPFAM" id="SSF161098">
    <property type="entry name" value="MetI-like"/>
    <property type="match status" value="1"/>
</dbReference>
<proteinExistence type="inferred from homology"/>